<gene>
    <name evidence="1" type="ORF">Pa4123_46840</name>
</gene>
<evidence type="ECO:0000313" key="2">
    <source>
        <dbReference type="Proteomes" id="UP001144280"/>
    </source>
</evidence>
<dbReference type="EMBL" id="BSDI01000023">
    <property type="protein sequence ID" value="GLH99408.1"/>
    <property type="molecule type" value="Genomic_DNA"/>
</dbReference>
<dbReference type="RefSeq" id="WP_281899041.1">
    <property type="nucleotide sequence ID" value="NZ_BSDI01000023.1"/>
</dbReference>
<sequence>MTTYHLTVKNESNEDWDIFTFQKNPILNLNSPALVSLAWFTKYTAAHSQCKFKWDLEYNFMWSETGNLTPGVVFDASQSFLADPFATGLATAANAGDQAVLSYNAEQEYFEFNNEGPLVTNPSPGTLYIACDSSVPNGVASVGIGMSNAGTFALPALTNITAEFTPDPTYYVAANVSIQQGQVLEEEISNAVELQFAGVTSLTATFNPDHTWSVTKS</sequence>
<evidence type="ECO:0008006" key="3">
    <source>
        <dbReference type="Google" id="ProtNLM"/>
    </source>
</evidence>
<keyword evidence="2" id="KW-1185">Reference proteome</keyword>
<organism evidence="1 2">
    <name type="scientific">Phytohabitans aurantiacus</name>
    <dbReference type="NCBI Taxonomy" id="3016789"/>
    <lineage>
        <taxon>Bacteria</taxon>
        <taxon>Bacillati</taxon>
        <taxon>Actinomycetota</taxon>
        <taxon>Actinomycetes</taxon>
        <taxon>Micromonosporales</taxon>
        <taxon>Micromonosporaceae</taxon>
    </lineage>
</organism>
<protein>
    <recommendedName>
        <fullName evidence="3">Protein rhiA</fullName>
    </recommendedName>
</protein>
<proteinExistence type="predicted"/>
<dbReference type="Proteomes" id="UP001144280">
    <property type="component" value="Unassembled WGS sequence"/>
</dbReference>
<name>A0ABQ5QXZ6_9ACTN</name>
<evidence type="ECO:0000313" key="1">
    <source>
        <dbReference type="EMBL" id="GLH99408.1"/>
    </source>
</evidence>
<comment type="caution">
    <text evidence="1">The sequence shown here is derived from an EMBL/GenBank/DDBJ whole genome shotgun (WGS) entry which is preliminary data.</text>
</comment>
<reference evidence="1" key="1">
    <citation type="submission" date="2022-12" db="EMBL/GenBank/DDBJ databases">
        <title>New Phytohabitans aurantiacus sp. RD004123 nov., an actinomycete isolated from soil.</title>
        <authorList>
            <person name="Triningsih D.W."/>
            <person name="Harunari E."/>
            <person name="Igarashi Y."/>
        </authorList>
    </citation>
    <scope>NUCLEOTIDE SEQUENCE</scope>
    <source>
        <strain evidence="1">RD004123</strain>
    </source>
</reference>
<accession>A0ABQ5QXZ6</accession>